<dbReference type="Proteomes" id="UP000183971">
    <property type="component" value="Unassembled WGS sequence"/>
</dbReference>
<feature type="compositionally biased region" description="Low complexity" evidence="1">
    <location>
        <begin position="341"/>
        <end position="376"/>
    </location>
</feature>
<feature type="chain" id="PRO_5012882812" description="Extracellular membrane protein CFEM domain-containing protein" evidence="2">
    <location>
        <begin position="17"/>
        <end position="548"/>
    </location>
</feature>
<evidence type="ECO:0000313" key="3">
    <source>
        <dbReference type="EMBL" id="CZR44950.1"/>
    </source>
</evidence>
<feature type="signal peptide" evidence="2">
    <location>
        <begin position="1"/>
        <end position="16"/>
    </location>
</feature>
<proteinExistence type="predicted"/>
<name>A0A1L7VX08_FUSPR</name>
<evidence type="ECO:0008006" key="5">
    <source>
        <dbReference type="Google" id="ProtNLM"/>
    </source>
</evidence>
<dbReference type="AlphaFoldDB" id="A0A1L7VX08"/>
<dbReference type="EMBL" id="FJOF01000008">
    <property type="protein sequence ID" value="CZR44950.1"/>
    <property type="molecule type" value="Genomic_DNA"/>
</dbReference>
<gene>
    <name evidence="3" type="ORF">FPRO_14702</name>
</gene>
<dbReference type="VEuPathDB" id="FungiDB:FPRO_14702"/>
<keyword evidence="4" id="KW-1185">Reference proteome</keyword>
<sequence length="548" mass="54984">MSKLLLLFSALSMVACQMLALEMEVCPVPVVLQPIVFIRKTPVLLSTELCEKTILTLGNTIFPVNLVPTIVEATYEVVTTFTSTATVSRDRKPNINQPSNNIIGTESRVRAETLGTGEPSPSSSFSNTGNIPVPTGTASTAETSLTGGSSLSKSGSTSGQERSTSQRGPSGTGSPPTSSTGQGFPTSSTVQESSSSGSPPASSAGQDSSGSASPPATSTGQVSPTSSTGQDASGSSSPPASSTGQGPPVSSTDRSPSGSSNSPTSSTGQAGSTSQGGSSETGSPPASSTGQGPPVSSTDRNPSGGSNPPTSSTGQVGSTSQDSSGSSSPPASSTGPGGYSGTSSSLPSSTVATGDGSSSATGTTQTQSSSTSSTKESSTTSISLCIITATPVPECCLNELPDGCQALETTNGVALKPIIPECENALGSYITNDMKECWAGEFTDQSRGQYIADCLLYELEDCCITSLPQACSDLRGKTDSAVVDGADQCRHALGPFVHGIASPCLDKDNITNQTQGQSIVDCLEVAYGFRSGPVTITDGEICPRTTSP</sequence>
<organism evidence="3 4">
    <name type="scientific">Fusarium proliferatum (strain ET1)</name>
    <name type="common">Orchid endophyte fungus</name>
    <dbReference type="NCBI Taxonomy" id="1227346"/>
    <lineage>
        <taxon>Eukaryota</taxon>
        <taxon>Fungi</taxon>
        <taxon>Dikarya</taxon>
        <taxon>Ascomycota</taxon>
        <taxon>Pezizomycotina</taxon>
        <taxon>Sordariomycetes</taxon>
        <taxon>Hypocreomycetidae</taxon>
        <taxon>Hypocreales</taxon>
        <taxon>Nectriaceae</taxon>
        <taxon>Fusarium</taxon>
        <taxon>Fusarium fujikuroi species complex</taxon>
    </lineage>
</organism>
<feature type="region of interest" description="Disordered" evidence="1">
    <location>
        <begin position="86"/>
        <end position="376"/>
    </location>
</feature>
<comment type="caution">
    <text evidence="3">The sequence shown here is derived from an EMBL/GenBank/DDBJ whole genome shotgun (WGS) entry which is preliminary data.</text>
</comment>
<dbReference type="GeneID" id="42059560"/>
<feature type="compositionally biased region" description="Polar residues" evidence="1">
    <location>
        <begin position="94"/>
        <end position="104"/>
    </location>
</feature>
<feature type="compositionally biased region" description="Polar residues" evidence="1">
    <location>
        <begin position="119"/>
        <end position="130"/>
    </location>
</feature>
<evidence type="ECO:0000313" key="4">
    <source>
        <dbReference type="Proteomes" id="UP000183971"/>
    </source>
</evidence>
<feature type="compositionally biased region" description="Polar residues" evidence="1">
    <location>
        <begin position="286"/>
        <end position="300"/>
    </location>
</feature>
<protein>
    <recommendedName>
        <fullName evidence="5">Extracellular membrane protein CFEM domain-containing protein</fullName>
    </recommendedName>
</protein>
<feature type="compositionally biased region" description="Low complexity" evidence="1">
    <location>
        <begin position="301"/>
        <end position="334"/>
    </location>
</feature>
<dbReference type="RefSeq" id="XP_031085484.1">
    <property type="nucleotide sequence ID" value="XM_031219757.1"/>
</dbReference>
<feature type="compositionally biased region" description="Low complexity" evidence="1">
    <location>
        <begin position="135"/>
        <end position="285"/>
    </location>
</feature>
<accession>A0A1L7VX08</accession>
<evidence type="ECO:0000256" key="1">
    <source>
        <dbReference type="SAM" id="MobiDB-lite"/>
    </source>
</evidence>
<keyword evidence="2" id="KW-0732">Signal</keyword>
<reference evidence="4" key="1">
    <citation type="journal article" date="2016" name="Genome Biol. Evol.">
        <title>Comparative 'omics' of the Fusarium fujikuroi species complex highlights differences in genetic potential and metabolite synthesis.</title>
        <authorList>
            <person name="Niehaus E.-M."/>
            <person name="Muensterkoetter M."/>
            <person name="Proctor R.H."/>
            <person name="Brown D.W."/>
            <person name="Sharon A."/>
            <person name="Idan Y."/>
            <person name="Oren-Young L."/>
            <person name="Sieber C.M."/>
            <person name="Novak O."/>
            <person name="Pencik A."/>
            <person name="Tarkowska D."/>
            <person name="Hromadova K."/>
            <person name="Freeman S."/>
            <person name="Maymon M."/>
            <person name="Elazar M."/>
            <person name="Youssef S.A."/>
            <person name="El-Shabrawy E.S.M."/>
            <person name="Shalaby A.B.A."/>
            <person name="Houterman P."/>
            <person name="Brock N.L."/>
            <person name="Burkhardt I."/>
            <person name="Tsavkelova E.A."/>
            <person name="Dickschat J.S."/>
            <person name="Galuszka P."/>
            <person name="Gueldener U."/>
            <person name="Tudzynski B."/>
        </authorList>
    </citation>
    <scope>NUCLEOTIDE SEQUENCE [LARGE SCALE GENOMIC DNA]</scope>
    <source>
        <strain evidence="4">ET1</strain>
    </source>
</reference>
<evidence type="ECO:0000256" key="2">
    <source>
        <dbReference type="SAM" id="SignalP"/>
    </source>
</evidence>
<dbReference type="PROSITE" id="PS51257">
    <property type="entry name" value="PROKAR_LIPOPROTEIN"/>
    <property type="match status" value="1"/>
</dbReference>